<dbReference type="PANTHER" id="PTHR34220:SF7">
    <property type="entry name" value="SENSOR HISTIDINE KINASE YPDA"/>
    <property type="match status" value="1"/>
</dbReference>
<dbReference type="EC" id="2.7.13.3" evidence="3"/>
<keyword evidence="3" id="KW-0418">Kinase</keyword>
<dbReference type="Pfam" id="PF06580">
    <property type="entry name" value="His_kinase"/>
    <property type="match status" value="1"/>
</dbReference>
<dbReference type="PANTHER" id="PTHR34220">
    <property type="entry name" value="SENSOR HISTIDINE KINASE YPDA"/>
    <property type="match status" value="1"/>
</dbReference>
<evidence type="ECO:0000259" key="2">
    <source>
        <dbReference type="Pfam" id="PF06580"/>
    </source>
</evidence>
<reference evidence="4" key="1">
    <citation type="journal article" date="2019" name="Int. J. Syst. Evol. Microbiol.">
        <title>The Global Catalogue of Microorganisms (GCM) 10K type strain sequencing project: providing services to taxonomists for standard genome sequencing and annotation.</title>
        <authorList>
            <consortium name="The Broad Institute Genomics Platform"/>
            <consortium name="The Broad Institute Genome Sequencing Center for Infectious Disease"/>
            <person name="Wu L."/>
            <person name="Ma J."/>
        </authorList>
    </citation>
    <scope>NUCLEOTIDE SEQUENCE [LARGE SCALE GENOMIC DNA]</scope>
    <source>
        <strain evidence="4">KCTC 52644</strain>
    </source>
</reference>
<gene>
    <name evidence="3" type="ORF">ACFSX9_14245</name>
</gene>
<dbReference type="EMBL" id="JBHUOL010000022">
    <property type="protein sequence ID" value="MFD2909894.1"/>
    <property type="molecule type" value="Genomic_DNA"/>
</dbReference>
<dbReference type="GO" id="GO:0004673">
    <property type="term" value="F:protein histidine kinase activity"/>
    <property type="evidence" value="ECO:0007669"/>
    <property type="project" value="UniProtKB-EC"/>
</dbReference>
<keyword evidence="4" id="KW-1185">Reference proteome</keyword>
<feature type="transmembrane region" description="Helical" evidence="1">
    <location>
        <begin position="47"/>
        <end position="73"/>
    </location>
</feature>
<dbReference type="SUPFAM" id="SSF55874">
    <property type="entry name" value="ATPase domain of HSP90 chaperone/DNA topoisomerase II/histidine kinase"/>
    <property type="match status" value="1"/>
</dbReference>
<dbReference type="RefSeq" id="WP_379808850.1">
    <property type="nucleotide sequence ID" value="NZ_JBHUOL010000022.1"/>
</dbReference>
<evidence type="ECO:0000256" key="1">
    <source>
        <dbReference type="SAM" id="Phobius"/>
    </source>
</evidence>
<dbReference type="Gene3D" id="3.30.565.10">
    <property type="entry name" value="Histidine kinase-like ATPase, C-terminal domain"/>
    <property type="match status" value="1"/>
</dbReference>
<evidence type="ECO:0000313" key="4">
    <source>
        <dbReference type="Proteomes" id="UP001597549"/>
    </source>
</evidence>
<keyword evidence="1" id="KW-0472">Membrane</keyword>
<feature type="transmembrane region" description="Helical" evidence="1">
    <location>
        <begin position="87"/>
        <end position="109"/>
    </location>
</feature>
<dbReference type="InterPro" id="IPR010559">
    <property type="entry name" value="Sig_transdc_His_kin_internal"/>
</dbReference>
<keyword evidence="1" id="KW-0812">Transmembrane</keyword>
<name>A0ABW5ZAJ3_9FLAO</name>
<keyword evidence="1" id="KW-1133">Transmembrane helix</keyword>
<proteinExistence type="predicted"/>
<keyword evidence="3" id="KW-0808">Transferase</keyword>
<dbReference type="InterPro" id="IPR036890">
    <property type="entry name" value="HATPase_C_sf"/>
</dbReference>
<dbReference type="InterPro" id="IPR050640">
    <property type="entry name" value="Bact_2-comp_sensor_kinase"/>
</dbReference>
<accession>A0ABW5ZAJ3</accession>
<feature type="domain" description="Signal transduction histidine kinase internal region" evidence="2">
    <location>
        <begin position="176"/>
        <end position="254"/>
    </location>
</feature>
<organism evidence="3 4">
    <name type="scientific">Flavobacterium ardleyense</name>
    <dbReference type="NCBI Taxonomy" id="2038737"/>
    <lineage>
        <taxon>Bacteria</taxon>
        <taxon>Pseudomonadati</taxon>
        <taxon>Bacteroidota</taxon>
        <taxon>Flavobacteriia</taxon>
        <taxon>Flavobacteriales</taxon>
        <taxon>Flavobacteriaceae</taxon>
        <taxon>Flavobacterium</taxon>
    </lineage>
</organism>
<protein>
    <submittedName>
        <fullName evidence="3">Sensor histidine kinase</fullName>
        <ecNumber evidence="3">2.7.13.3</ecNumber>
    </submittedName>
</protein>
<comment type="caution">
    <text evidence="3">The sequence shown here is derived from an EMBL/GenBank/DDBJ whole genome shotgun (WGS) entry which is preliminary data.</text>
</comment>
<feature type="transmembrane region" description="Helical" evidence="1">
    <location>
        <begin position="129"/>
        <end position="155"/>
    </location>
</feature>
<dbReference type="Proteomes" id="UP001597549">
    <property type="component" value="Unassembled WGS sequence"/>
</dbReference>
<evidence type="ECO:0000313" key="3">
    <source>
        <dbReference type="EMBL" id="MFD2909894.1"/>
    </source>
</evidence>
<feature type="transmembrane region" description="Helical" evidence="1">
    <location>
        <begin position="12"/>
        <end position="35"/>
    </location>
</feature>
<sequence length="362" mass="41934">MKLINNNKYHLLNLIGWILYVLFTLTFAKVSYGVFAVEKWNSEQINAFYYSIIEGVLCGFLGFILSYVILFYYERLINFSKLETKKITVLIGIFIVVQVVYHLCLWPMLAIPQDYYYGITERYAEMIFIMKLANVPFFFVAFLVWFFIVSAIRVFEYLNQVKINRLELESTLKESQLNALKGQINPHFMFNSLNNIRGLILENPEKSREMITRLSEMLRYSLTKNDVNAISIEEEIEVVDNFIAISKIQFEERLSFVKEIQPETLKMQIPPMVIQLLVENAVKHGIANIKQGGIIELKTSIFDDNLVIEVTNSGKLVIDKNSTLLGLQNIKERISLLYGEKASFNLEEIDDTVRATIKLPIS</sequence>